<evidence type="ECO:0000313" key="6">
    <source>
        <dbReference type="Proteomes" id="UP000198662"/>
    </source>
</evidence>
<sequence>MTATTTDAAPEPGAARVVMVVPNRIEGDSRVQKAAASVAASGWDVHLVGVSVTGEEQHYGQDGYSVHKIPLPKLAPPRTLRRAAAFWAHPLAYATPDKARQRRLRIRIEKTELEARRQERPGIGGRDGLLRPPLVLSRAGRKVQRAWIGRRLAASKARDRFLKREGRLERWDIRWWTVLLGDRAWRRLDVGFHRFETAFRPEILRLEPDLIHVHDAFPLGIAARAADRMRAKGKQVRILYDAHEYVPGHSDGVPLHRQVALTRWERRYIPYADAVVTVSGPLAALLKADHGLAREPAVVLNAPLGAGPARPDPGDIRSDCKLDEDTPLAVYSGWAAPERQIEVMIEAARLVPDLHLAFLISKVRMESAYGKSLVALGEELGVADRLHFRDYVHYADLPRFLSTADMGIHPMRTGSVNHEIALPNKFFEYSHARLPLVVSNVKTMAAEVRRLGNGEVFASGDPASMAEAIRKILAGKDTYRRAYDDPALLEEYSWEHQARTYTALYEELIGPAPRRAA</sequence>
<dbReference type="PANTHER" id="PTHR12526">
    <property type="entry name" value="GLYCOSYLTRANSFERASE"/>
    <property type="match status" value="1"/>
</dbReference>
<dbReference type="AlphaFoldDB" id="A0A1G9GPQ1"/>
<organism evidence="5 6">
    <name type="scientific">Glycomyces sambucus</name>
    <dbReference type="NCBI Taxonomy" id="380244"/>
    <lineage>
        <taxon>Bacteria</taxon>
        <taxon>Bacillati</taxon>
        <taxon>Actinomycetota</taxon>
        <taxon>Actinomycetes</taxon>
        <taxon>Glycomycetales</taxon>
        <taxon>Glycomycetaceae</taxon>
        <taxon>Glycomyces</taxon>
    </lineage>
</organism>
<dbReference type="GO" id="GO:0016757">
    <property type="term" value="F:glycosyltransferase activity"/>
    <property type="evidence" value="ECO:0007669"/>
    <property type="project" value="UniProtKB-KW"/>
</dbReference>
<feature type="domain" description="Glycosyl transferase family 1" evidence="3">
    <location>
        <begin position="317"/>
        <end position="481"/>
    </location>
</feature>
<accession>A0A1G9GPQ1</accession>
<dbReference type="InterPro" id="IPR001296">
    <property type="entry name" value="Glyco_trans_1"/>
</dbReference>
<protein>
    <submittedName>
        <fullName evidence="5">Glycosyltransferase involved in cell wall bisynthesis</fullName>
    </submittedName>
</protein>
<name>A0A1G9GPQ1_9ACTN</name>
<proteinExistence type="predicted"/>
<evidence type="ECO:0000259" key="3">
    <source>
        <dbReference type="Pfam" id="PF00534"/>
    </source>
</evidence>
<dbReference type="STRING" id="380244.SAMN05216298_2340"/>
<dbReference type="Pfam" id="PF13439">
    <property type="entry name" value="Glyco_transf_4"/>
    <property type="match status" value="1"/>
</dbReference>
<dbReference type="RefSeq" id="WP_176953299.1">
    <property type="nucleotide sequence ID" value="NZ_FNGF01000003.1"/>
</dbReference>
<dbReference type="CDD" id="cd03801">
    <property type="entry name" value="GT4_PimA-like"/>
    <property type="match status" value="1"/>
</dbReference>
<evidence type="ECO:0000259" key="4">
    <source>
        <dbReference type="Pfam" id="PF13439"/>
    </source>
</evidence>
<keyword evidence="1" id="KW-0328">Glycosyltransferase</keyword>
<keyword evidence="2 5" id="KW-0808">Transferase</keyword>
<gene>
    <name evidence="5" type="ORF">SAMN05216298_2340</name>
</gene>
<evidence type="ECO:0000313" key="5">
    <source>
        <dbReference type="EMBL" id="SDL02671.1"/>
    </source>
</evidence>
<keyword evidence="6" id="KW-1185">Reference proteome</keyword>
<dbReference type="Gene3D" id="3.40.50.2000">
    <property type="entry name" value="Glycogen Phosphorylase B"/>
    <property type="match status" value="2"/>
</dbReference>
<evidence type="ECO:0000256" key="2">
    <source>
        <dbReference type="ARBA" id="ARBA00022679"/>
    </source>
</evidence>
<dbReference type="PANTHER" id="PTHR12526:SF600">
    <property type="entry name" value="GLYCOSYL TRANSFERASE GROUP 1"/>
    <property type="match status" value="1"/>
</dbReference>
<feature type="domain" description="Glycosyltransferase subfamily 4-like N-terminal" evidence="4">
    <location>
        <begin position="194"/>
        <end position="299"/>
    </location>
</feature>
<reference evidence="6" key="1">
    <citation type="submission" date="2016-10" db="EMBL/GenBank/DDBJ databases">
        <authorList>
            <person name="Varghese N."/>
            <person name="Submissions S."/>
        </authorList>
    </citation>
    <scope>NUCLEOTIDE SEQUENCE [LARGE SCALE GENOMIC DNA]</scope>
    <source>
        <strain evidence="6">CGMCC 4.3147</strain>
    </source>
</reference>
<dbReference type="Proteomes" id="UP000198662">
    <property type="component" value="Unassembled WGS sequence"/>
</dbReference>
<dbReference type="EMBL" id="FNGF01000003">
    <property type="protein sequence ID" value="SDL02671.1"/>
    <property type="molecule type" value="Genomic_DNA"/>
</dbReference>
<evidence type="ECO:0000256" key="1">
    <source>
        <dbReference type="ARBA" id="ARBA00022676"/>
    </source>
</evidence>
<dbReference type="Pfam" id="PF00534">
    <property type="entry name" value="Glycos_transf_1"/>
    <property type="match status" value="1"/>
</dbReference>
<dbReference type="InterPro" id="IPR028098">
    <property type="entry name" value="Glyco_trans_4-like_N"/>
</dbReference>
<dbReference type="SUPFAM" id="SSF53756">
    <property type="entry name" value="UDP-Glycosyltransferase/glycogen phosphorylase"/>
    <property type="match status" value="1"/>
</dbReference>